<name>A0A5N8XTL7_9ACTN</name>
<accession>A0A5N8XTL7</accession>
<dbReference type="AlphaFoldDB" id="A0A5N8XTL7"/>
<reference evidence="1 2" key="1">
    <citation type="submission" date="2019-07" db="EMBL/GenBank/DDBJ databases">
        <title>New species of Amycolatopsis and Streptomyces.</title>
        <authorList>
            <person name="Duangmal K."/>
            <person name="Teo W.F.A."/>
            <person name="Lipun K."/>
        </authorList>
    </citation>
    <scope>NUCLEOTIDE SEQUENCE [LARGE SCALE GENOMIC DNA]</scope>
    <source>
        <strain evidence="1 2">NBRC 106415</strain>
    </source>
</reference>
<evidence type="ECO:0000313" key="2">
    <source>
        <dbReference type="Proteomes" id="UP000400924"/>
    </source>
</evidence>
<dbReference type="OrthoDB" id="10017717at2"/>
<keyword evidence="2" id="KW-1185">Reference proteome</keyword>
<organism evidence="1 2">
    <name type="scientific">Streptomyces spongiae</name>
    <dbReference type="NCBI Taxonomy" id="565072"/>
    <lineage>
        <taxon>Bacteria</taxon>
        <taxon>Bacillati</taxon>
        <taxon>Actinomycetota</taxon>
        <taxon>Actinomycetes</taxon>
        <taxon>Kitasatosporales</taxon>
        <taxon>Streptomycetaceae</taxon>
        <taxon>Streptomyces</taxon>
    </lineage>
</organism>
<evidence type="ECO:0000313" key="1">
    <source>
        <dbReference type="EMBL" id="MPY62737.1"/>
    </source>
</evidence>
<dbReference type="RefSeq" id="WP_152776079.1">
    <property type="nucleotide sequence ID" value="NZ_VJZC01000456.1"/>
</dbReference>
<comment type="caution">
    <text evidence="1">The sequence shown here is derived from an EMBL/GenBank/DDBJ whole genome shotgun (WGS) entry which is preliminary data.</text>
</comment>
<protein>
    <submittedName>
        <fullName evidence="1">Uncharacterized protein</fullName>
    </submittedName>
</protein>
<feature type="non-terminal residue" evidence="1">
    <location>
        <position position="148"/>
    </location>
</feature>
<dbReference type="EMBL" id="VJZC01000456">
    <property type="protein sequence ID" value="MPY62737.1"/>
    <property type="molecule type" value="Genomic_DNA"/>
</dbReference>
<gene>
    <name evidence="1" type="ORF">FNH08_37995</name>
</gene>
<dbReference type="Proteomes" id="UP000400924">
    <property type="component" value="Unassembled WGS sequence"/>
</dbReference>
<sequence>MNRRQERQDDLAEWTTLLDACATGRTMAAPTLSGPTLSAAAIADRLCRDGVWLRGCAAAAQSGDRLLDGSPLNGPPEDGPVAAALRLLRDKGSTRDHLMARAIWHAARAAALEREAIPSDRALVDAEAETGAAAVWCEAARHPSPRDL</sequence>
<proteinExistence type="predicted"/>